<gene>
    <name evidence="2" type="ORF">DAPPUDRAFT_262597</name>
</gene>
<feature type="region of interest" description="Disordered" evidence="1">
    <location>
        <begin position="1"/>
        <end position="22"/>
    </location>
</feature>
<evidence type="ECO:0000256" key="1">
    <source>
        <dbReference type="SAM" id="MobiDB-lite"/>
    </source>
</evidence>
<dbReference type="KEGG" id="dpx:DAPPUDRAFT_262597"/>
<accession>E9HN94</accession>
<dbReference type="EMBL" id="GL732694">
    <property type="protein sequence ID" value="EFX66798.1"/>
    <property type="molecule type" value="Genomic_DNA"/>
</dbReference>
<reference evidence="2 3" key="1">
    <citation type="journal article" date="2011" name="Science">
        <title>The ecoresponsive genome of Daphnia pulex.</title>
        <authorList>
            <person name="Colbourne J.K."/>
            <person name="Pfrender M.E."/>
            <person name="Gilbert D."/>
            <person name="Thomas W.K."/>
            <person name="Tucker A."/>
            <person name="Oakley T.H."/>
            <person name="Tokishita S."/>
            <person name="Aerts A."/>
            <person name="Arnold G.J."/>
            <person name="Basu M.K."/>
            <person name="Bauer D.J."/>
            <person name="Caceres C.E."/>
            <person name="Carmel L."/>
            <person name="Casola C."/>
            <person name="Choi J.H."/>
            <person name="Detter J.C."/>
            <person name="Dong Q."/>
            <person name="Dusheyko S."/>
            <person name="Eads B.D."/>
            <person name="Frohlich T."/>
            <person name="Geiler-Samerotte K.A."/>
            <person name="Gerlach D."/>
            <person name="Hatcher P."/>
            <person name="Jogdeo S."/>
            <person name="Krijgsveld J."/>
            <person name="Kriventseva E.V."/>
            <person name="Kultz D."/>
            <person name="Laforsch C."/>
            <person name="Lindquist E."/>
            <person name="Lopez J."/>
            <person name="Manak J.R."/>
            <person name="Muller J."/>
            <person name="Pangilinan J."/>
            <person name="Patwardhan R.P."/>
            <person name="Pitluck S."/>
            <person name="Pritham E.J."/>
            <person name="Rechtsteiner A."/>
            <person name="Rho M."/>
            <person name="Rogozin I.B."/>
            <person name="Sakarya O."/>
            <person name="Salamov A."/>
            <person name="Schaack S."/>
            <person name="Shapiro H."/>
            <person name="Shiga Y."/>
            <person name="Skalitzky C."/>
            <person name="Smith Z."/>
            <person name="Souvorov A."/>
            <person name="Sung W."/>
            <person name="Tang Z."/>
            <person name="Tsuchiya D."/>
            <person name="Tu H."/>
            <person name="Vos H."/>
            <person name="Wang M."/>
            <person name="Wolf Y.I."/>
            <person name="Yamagata H."/>
            <person name="Yamada T."/>
            <person name="Ye Y."/>
            <person name="Shaw J.R."/>
            <person name="Andrews J."/>
            <person name="Crease T.J."/>
            <person name="Tang H."/>
            <person name="Lucas S.M."/>
            <person name="Robertson H.M."/>
            <person name="Bork P."/>
            <person name="Koonin E.V."/>
            <person name="Zdobnov E.M."/>
            <person name="Grigoriev I.V."/>
            <person name="Lynch M."/>
            <person name="Boore J.L."/>
        </authorList>
    </citation>
    <scope>NUCLEOTIDE SEQUENCE [LARGE SCALE GENOMIC DNA]</scope>
</reference>
<feature type="region of interest" description="Disordered" evidence="1">
    <location>
        <begin position="36"/>
        <end position="57"/>
    </location>
</feature>
<feature type="compositionally biased region" description="Basic and acidic residues" evidence="1">
    <location>
        <begin position="37"/>
        <end position="47"/>
    </location>
</feature>
<name>E9HN94_DAPPU</name>
<protein>
    <submittedName>
        <fullName evidence="2">Uncharacterized protein</fullName>
    </submittedName>
</protein>
<dbReference type="Proteomes" id="UP000000305">
    <property type="component" value="Unassembled WGS sequence"/>
</dbReference>
<evidence type="ECO:0000313" key="2">
    <source>
        <dbReference type="EMBL" id="EFX66798.1"/>
    </source>
</evidence>
<evidence type="ECO:0000313" key="3">
    <source>
        <dbReference type="Proteomes" id="UP000000305"/>
    </source>
</evidence>
<proteinExistence type="predicted"/>
<dbReference type="HOGENOM" id="CLU_2998524_0_0_1"/>
<organism evidence="2 3">
    <name type="scientific">Daphnia pulex</name>
    <name type="common">Water flea</name>
    <dbReference type="NCBI Taxonomy" id="6669"/>
    <lineage>
        <taxon>Eukaryota</taxon>
        <taxon>Metazoa</taxon>
        <taxon>Ecdysozoa</taxon>
        <taxon>Arthropoda</taxon>
        <taxon>Crustacea</taxon>
        <taxon>Branchiopoda</taxon>
        <taxon>Diplostraca</taxon>
        <taxon>Cladocera</taxon>
        <taxon>Anomopoda</taxon>
        <taxon>Daphniidae</taxon>
        <taxon>Daphnia</taxon>
    </lineage>
</organism>
<dbReference type="AlphaFoldDB" id="E9HN94"/>
<keyword evidence="3" id="KW-1185">Reference proteome</keyword>
<sequence>MSTTKKDPKATLPTFPHPPPSNIVTEQKAEIQQLNKLPEEAVKKEEDYQNNPKTEVM</sequence>
<dbReference type="InParanoid" id="E9HN94"/>